<protein>
    <recommendedName>
        <fullName evidence="12">Phospholipid carrier-dependent glycosyltransferase</fullName>
    </recommendedName>
</protein>
<dbReference type="OrthoDB" id="3462168at2"/>
<keyword evidence="3" id="KW-0328">Glycosyltransferase</keyword>
<evidence type="ECO:0000256" key="3">
    <source>
        <dbReference type="ARBA" id="ARBA00022676"/>
    </source>
</evidence>
<keyword evidence="2" id="KW-1003">Cell membrane</keyword>
<proteinExistence type="predicted"/>
<reference evidence="10 11" key="1">
    <citation type="journal article" date="2015" name="Int. J. Syst. Evol. Microbiol.">
        <title>Micromonospora costi sp. nov., isolated from a leaf of Costus speciosus.</title>
        <authorList>
            <person name="Thawai C."/>
        </authorList>
    </citation>
    <scope>NUCLEOTIDE SEQUENCE [LARGE SCALE GENOMIC DNA]</scope>
    <source>
        <strain evidence="10 11">CS1-12</strain>
    </source>
</reference>
<evidence type="ECO:0000256" key="8">
    <source>
        <dbReference type="SAM" id="MobiDB-lite"/>
    </source>
</evidence>
<evidence type="ECO:0000256" key="4">
    <source>
        <dbReference type="ARBA" id="ARBA00022679"/>
    </source>
</evidence>
<dbReference type="EMBL" id="RBAN01000010">
    <property type="protein sequence ID" value="RKN49899.1"/>
    <property type="molecule type" value="Genomic_DNA"/>
</dbReference>
<feature type="transmembrane region" description="Helical" evidence="9">
    <location>
        <begin position="116"/>
        <end position="136"/>
    </location>
</feature>
<keyword evidence="4" id="KW-0808">Transferase</keyword>
<organism evidence="10 11">
    <name type="scientific">Micromonospora costi</name>
    <dbReference type="NCBI Taxonomy" id="1530042"/>
    <lineage>
        <taxon>Bacteria</taxon>
        <taxon>Bacillati</taxon>
        <taxon>Actinomycetota</taxon>
        <taxon>Actinomycetes</taxon>
        <taxon>Micromonosporales</taxon>
        <taxon>Micromonosporaceae</taxon>
        <taxon>Micromonospora</taxon>
    </lineage>
</organism>
<dbReference type="GO" id="GO:0009103">
    <property type="term" value="P:lipopolysaccharide biosynthetic process"/>
    <property type="evidence" value="ECO:0007669"/>
    <property type="project" value="UniProtKB-ARBA"/>
</dbReference>
<dbReference type="GO" id="GO:0005886">
    <property type="term" value="C:plasma membrane"/>
    <property type="evidence" value="ECO:0007669"/>
    <property type="project" value="UniProtKB-SubCell"/>
</dbReference>
<feature type="transmembrane region" description="Helical" evidence="9">
    <location>
        <begin position="36"/>
        <end position="54"/>
    </location>
</feature>
<evidence type="ECO:0000313" key="11">
    <source>
        <dbReference type="Proteomes" id="UP000279968"/>
    </source>
</evidence>
<feature type="transmembrane region" description="Helical" evidence="9">
    <location>
        <begin position="173"/>
        <end position="189"/>
    </location>
</feature>
<dbReference type="Proteomes" id="UP000279968">
    <property type="component" value="Unassembled WGS sequence"/>
</dbReference>
<dbReference type="RefSeq" id="WP_120783269.1">
    <property type="nucleotide sequence ID" value="NZ_JBHLUP010000007.1"/>
</dbReference>
<feature type="transmembrane region" description="Helical" evidence="9">
    <location>
        <begin position="470"/>
        <end position="491"/>
    </location>
</feature>
<evidence type="ECO:0000256" key="9">
    <source>
        <dbReference type="SAM" id="Phobius"/>
    </source>
</evidence>
<feature type="transmembrane region" description="Helical" evidence="9">
    <location>
        <begin position="444"/>
        <end position="463"/>
    </location>
</feature>
<dbReference type="PANTHER" id="PTHR33908">
    <property type="entry name" value="MANNOSYLTRANSFERASE YKCB-RELATED"/>
    <property type="match status" value="1"/>
</dbReference>
<dbReference type="AlphaFoldDB" id="A0A3A9ZNX0"/>
<feature type="transmembrane region" description="Helical" evidence="9">
    <location>
        <begin position="390"/>
        <end position="409"/>
    </location>
</feature>
<dbReference type="InterPro" id="IPR050297">
    <property type="entry name" value="LipidA_mod_glycosyltrf_83"/>
</dbReference>
<accession>A0A3A9ZNX0</accession>
<sequence length="592" mass="62972">MVLQTGTARETAAPERVSGTGAPPPPERRRGPSRRLVVVLLLLGWLAGVLWRLWLARSVQMPIAHTDEDSYLNAARAFAGGPSGYSSENSVLRRAGYPLLISPAFLGDHGFTTSYGLVRLVNAVVNSAMLPLAYLLGTRVLGVSRWRALGIAAVAATMPATLFYSLFALTDSVLAALTVAWILLLATWLRRPDRMVAALGATAAAGAYYLVHVRGVVVLAVHLGVVLLWAVRRRLGVRPLVVAVGTAAVAVVLNEVLIRLLDGKLILNGSDPGDSTLKALLSSKGLAFVLASLTTQVWYVLAITGGLAALGWFVAVRLVVRRGTDPAQRWLAIAALAATLGVALGCALVLVGVPSATRDAVYARYVHAFAPLWLVVGLAVAFRVPRRALVVGYAAAAALTAAGGGFVAWRLAGAIRDGSPLRYGVFAAPDLMAMTAGWTHFRPLVGSAIAVGAGAAVVLLGRFRWGWQPVLALVVAGQMVMMGLLADRVLAPMSDALGPSPTLAQLGLRKGESIATSSGYHLALRLNHEHEITWTSVPNFVSEPPPDVDVVVARWYPQPGPRHSWDWDGTRYGFHRIGGNPDQHWALWRRDG</sequence>
<keyword evidence="5 9" id="KW-0812">Transmembrane</keyword>
<gene>
    <name evidence="10" type="ORF">D7193_31250</name>
</gene>
<evidence type="ECO:0000313" key="10">
    <source>
        <dbReference type="EMBL" id="RKN49899.1"/>
    </source>
</evidence>
<keyword evidence="6 9" id="KW-1133">Transmembrane helix</keyword>
<feature type="transmembrane region" description="Helical" evidence="9">
    <location>
        <begin position="286"/>
        <end position="310"/>
    </location>
</feature>
<comment type="subcellular location">
    <subcellularLocation>
        <location evidence="1">Cell membrane</location>
        <topology evidence="1">Multi-pass membrane protein</topology>
    </subcellularLocation>
</comment>
<feature type="region of interest" description="Disordered" evidence="8">
    <location>
        <begin position="1"/>
        <end position="31"/>
    </location>
</feature>
<feature type="transmembrane region" description="Helical" evidence="9">
    <location>
        <begin position="237"/>
        <end position="258"/>
    </location>
</feature>
<comment type="caution">
    <text evidence="10">The sequence shown here is derived from an EMBL/GenBank/DDBJ whole genome shotgun (WGS) entry which is preliminary data.</text>
</comment>
<feature type="transmembrane region" description="Helical" evidence="9">
    <location>
        <begin position="330"/>
        <end position="353"/>
    </location>
</feature>
<feature type="transmembrane region" description="Helical" evidence="9">
    <location>
        <begin position="365"/>
        <end position="384"/>
    </location>
</feature>
<evidence type="ECO:0000256" key="2">
    <source>
        <dbReference type="ARBA" id="ARBA00022475"/>
    </source>
</evidence>
<evidence type="ECO:0000256" key="7">
    <source>
        <dbReference type="ARBA" id="ARBA00023136"/>
    </source>
</evidence>
<evidence type="ECO:0000256" key="5">
    <source>
        <dbReference type="ARBA" id="ARBA00022692"/>
    </source>
</evidence>
<evidence type="ECO:0008006" key="12">
    <source>
        <dbReference type="Google" id="ProtNLM"/>
    </source>
</evidence>
<dbReference type="GO" id="GO:0016763">
    <property type="term" value="F:pentosyltransferase activity"/>
    <property type="evidence" value="ECO:0007669"/>
    <property type="project" value="TreeGrafter"/>
</dbReference>
<name>A0A3A9ZNX0_9ACTN</name>
<feature type="transmembrane region" description="Helical" evidence="9">
    <location>
        <begin position="209"/>
        <end position="231"/>
    </location>
</feature>
<evidence type="ECO:0000256" key="1">
    <source>
        <dbReference type="ARBA" id="ARBA00004651"/>
    </source>
</evidence>
<dbReference type="PANTHER" id="PTHR33908:SF11">
    <property type="entry name" value="MEMBRANE PROTEIN"/>
    <property type="match status" value="1"/>
</dbReference>
<evidence type="ECO:0000256" key="6">
    <source>
        <dbReference type="ARBA" id="ARBA00022989"/>
    </source>
</evidence>
<keyword evidence="11" id="KW-1185">Reference proteome</keyword>
<keyword evidence="7 9" id="KW-0472">Membrane</keyword>